<dbReference type="RefSeq" id="WP_070400803.1">
    <property type="nucleotide sequence ID" value="NZ_QVLS01000005.1"/>
</dbReference>
<dbReference type="NCBIfam" id="NF033664">
    <property type="entry name" value="PACE_transport"/>
    <property type="match status" value="1"/>
</dbReference>
<feature type="transmembrane region" description="Helical" evidence="1">
    <location>
        <begin position="36"/>
        <end position="56"/>
    </location>
</feature>
<name>A0A372EK56_9BURK</name>
<sequence>MQGIRRKIVYVSLYELFAIAASSAGLALLSDSGLGHASVAAVAASAIAVVWNLAYNTLFERWEARQATKGRGVARRIAHALGFEAGLVLMLVPLFAWWLGVSLWQAFVLDLGLIVFFLVYTYVFNLGFDRVFGLPASAAPQPAPGG</sequence>
<evidence type="ECO:0000313" key="4">
    <source>
        <dbReference type="Proteomes" id="UP000261931"/>
    </source>
</evidence>
<reference evidence="3 4" key="1">
    <citation type="submission" date="2018-08" db="EMBL/GenBank/DDBJ databases">
        <title>Hydrogenophaga sp. LA-38 isolated from sludge.</title>
        <authorList>
            <person name="Im W.-T."/>
        </authorList>
    </citation>
    <scope>NUCLEOTIDE SEQUENCE [LARGE SCALE GENOMIC DNA]</scope>
    <source>
        <strain evidence="3 4">LA-38</strain>
    </source>
</reference>
<feature type="transmembrane region" description="Helical" evidence="1">
    <location>
        <begin position="12"/>
        <end position="30"/>
    </location>
</feature>
<keyword evidence="1" id="KW-1133">Transmembrane helix</keyword>
<dbReference type="InterPro" id="IPR058208">
    <property type="entry name" value="PACE"/>
</dbReference>
<dbReference type="AlphaFoldDB" id="A0A372EK56"/>
<keyword evidence="4" id="KW-1185">Reference proteome</keyword>
<dbReference type="EMBL" id="QVLS01000005">
    <property type="protein sequence ID" value="RFP79293.1"/>
    <property type="molecule type" value="Genomic_DNA"/>
</dbReference>
<feature type="domain" description="Chlorhexidine efflux transporter" evidence="2">
    <location>
        <begin position="71"/>
        <end position="133"/>
    </location>
</feature>
<organism evidence="3 4">
    <name type="scientific">Hydrogenophaga borbori</name>
    <dbReference type="NCBI Taxonomy" id="2294117"/>
    <lineage>
        <taxon>Bacteria</taxon>
        <taxon>Pseudomonadati</taxon>
        <taxon>Pseudomonadota</taxon>
        <taxon>Betaproteobacteria</taxon>
        <taxon>Burkholderiales</taxon>
        <taxon>Comamonadaceae</taxon>
        <taxon>Hydrogenophaga</taxon>
    </lineage>
</organism>
<dbReference type="Proteomes" id="UP000261931">
    <property type="component" value="Unassembled WGS sequence"/>
</dbReference>
<gene>
    <name evidence="3" type="ORF">DY262_09970</name>
</gene>
<feature type="domain" description="Chlorhexidine efflux transporter" evidence="2">
    <location>
        <begin position="3"/>
        <end position="65"/>
    </location>
</feature>
<keyword evidence="1" id="KW-0472">Membrane</keyword>
<protein>
    <submittedName>
        <fullName evidence="3">PACE efflux transporter</fullName>
    </submittedName>
</protein>
<evidence type="ECO:0000313" key="3">
    <source>
        <dbReference type="EMBL" id="RFP79293.1"/>
    </source>
</evidence>
<keyword evidence="1" id="KW-0812">Transmembrane</keyword>
<proteinExistence type="predicted"/>
<dbReference type="InterPro" id="IPR007896">
    <property type="entry name" value="BTP_bacteria"/>
</dbReference>
<evidence type="ECO:0000259" key="2">
    <source>
        <dbReference type="Pfam" id="PF05232"/>
    </source>
</evidence>
<feature type="transmembrane region" description="Helical" evidence="1">
    <location>
        <begin position="77"/>
        <end position="98"/>
    </location>
</feature>
<evidence type="ECO:0000256" key="1">
    <source>
        <dbReference type="SAM" id="Phobius"/>
    </source>
</evidence>
<accession>A0A372EK56</accession>
<dbReference type="Pfam" id="PF05232">
    <property type="entry name" value="BTP"/>
    <property type="match status" value="2"/>
</dbReference>
<feature type="transmembrane region" description="Helical" evidence="1">
    <location>
        <begin position="104"/>
        <end position="124"/>
    </location>
</feature>
<comment type="caution">
    <text evidence="3">The sequence shown here is derived from an EMBL/GenBank/DDBJ whole genome shotgun (WGS) entry which is preliminary data.</text>
</comment>